<evidence type="ECO:0000313" key="3">
    <source>
        <dbReference type="Proteomes" id="UP000683310"/>
    </source>
</evidence>
<evidence type="ECO:0000256" key="1">
    <source>
        <dbReference type="SAM" id="Phobius"/>
    </source>
</evidence>
<gene>
    <name evidence="2" type="ORF">KHQ06_16940</name>
</gene>
<keyword evidence="1" id="KW-0812">Transmembrane</keyword>
<accession>A0ABX8D0Q0</accession>
<protein>
    <submittedName>
        <fullName evidence="2">DUF3311 domain-containing protein</fullName>
    </submittedName>
</protein>
<sequence>MSHPDSASTAIPLRQRGPVLLLLALPGLLYCLAPAVANRIEPRVFGIPFLAAYLIAVTIAIGPLIWFVARRDPAYRSGAAEFVPADNPDGPIGDPR</sequence>
<proteinExistence type="predicted"/>
<dbReference type="InterPro" id="IPR021741">
    <property type="entry name" value="DUF3311"/>
</dbReference>
<feature type="transmembrane region" description="Helical" evidence="1">
    <location>
        <begin position="47"/>
        <end position="69"/>
    </location>
</feature>
<keyword evidence="3" id="KW-1185">Reference proteome</keyword>
<organism evidence="2 3">
    <name type="scientific">Nocardia tengchongensis</name>
    <dbReference type="NCBI Taxonomy" id="2055889"/>
    <lineage>
        <taxon>Bacteria</taxon>
        <taxon>Bacillati</taxon>
        <taxon>Actinomycetota</taxon>
        <taxon>Actinomycetes</taxon>
        <taxon>Mycobacteriales</taxon>
        <taxon>Nocardiaceae</taxon>
        <taxon>Nocardia</taxon>
    </lineage>
</organism>
<reference evidence="2 3" key="1">
    <citation type="submission" date="2021-04" db="EMBL/GenBank/DDBJ databases">
        <title>Nocardia tengchongensis.</title>
        <authorList>
            <person name="Zhuang k."/>
            <person name="Ran Y."/>
            <person name="Li W."/>
        </authorList>
    </citation>
    <scope>NUCLEOTIDE SEQUENCE [LARGE SCALE GENOMIC DNA]</scope>
    <source>
        <strain evidence="2 3">CFH S0057</strain>
    </source>
</reference>
<keyword evidence="1" id="KW-1133">Transmembrane helix</keyword>
<keyword evidence="1" id="KW-0472">Membrane</keyword>
<name>A0ABX8D0Q0_9NOCA</name>
<dbReference type="Pfam" id="PF11755">
    <property type="entry name" value="DUF3311"/>
    <property type="match status" value="1"/>
</dbReference>
<dbReference type="RefSeq" id="WP_213560363.1">
    <property type="nucleotide sequence ID" value="NZ_JBHYZU010000382.1"/>
</dbReference>
<evidence type="ECO:0000313" key="2">
    <source>
        <dbReference type="EMBL" id="QVI24300.1"/>
    </source>
</evidence>
<dbReference type="Proteomes" id="UP000683310">
    <property type="component" value="Chromosome"/>
</dbReference>
<dbReference type="EMBL" id="CP074371">
    <property type="protein sequence ID" value="QVI24300.1"/>
    <property type="molecule type" value="Genomic_DNA"/>
</dbReference>